<feature type="transmembrane region" description="Helical" evidence="1">
    <location>
        <begin position="47"/>
        <end position="66"/>
    </location>
</feature>
<keyword evidence="1" id="KW-0472">Membrane</keyword>
<accession>A0A6S7DW66</accession>
<name>A0A6S7DW66_9BURK</name>
<proteinExistence type="predicted"/>
<dbReference type="EMBL" id="CADILG010000020">
    <property type="protein sequence ID" value="CAB3875647.1"/>
    <property type="molecule type" value="Genomic_DNA"/>
</dbReference>
<dbReference type="AlphaFoldDB" id="A0A6S7DW66"/>
<protein>
    <recommendedName>
        <fullName evidence="4">DUF3311 domain-containing protein</fullName>
    </recommendedName>
</protein>
<keyword evidence="1" id="KW-0812">Transmembrane</keyword>
<reference evidence="2 3" key="1">
    <citation type="submission" date="2020-04" db="EMBL/GenBank/DDBJ databases">
        <authorList>
            <person name="De Canck E."/>
        </authorList>
    </citation>
    <scope>NUCLEOTIDE SEQUENCE [LARGE SCALE GENOMIC DNA]</scope>
    <source>
        <strain evidence="2 3">LMG 26858</strain>
    </source>
</reference>
<keyword evidence="3" id="KW-1185">Reference proteome</keyword>
<evidence type="ECO:0000313" key="2">
    <source>
        <dbReference type="EMBL" id="CAB3875647.1"/>
    </source>
</evidence>
<dbReference type="RefSeq" id="WP_175207791.1">
    <property type="nucleotide sequence ID" value="NZ_CADILG010000020.1"/>
</dbReference>
<dbReference type="InterPro" id="IPR021741">
    <property type="entry name" value="DUF3311"/>
</dbReference>
<keyword evidence="1" id="KW-1133">Transmembrane helix</keyword>
<sequence length="93" mass="10439">MENLVQPARRSGRQQHRWLLILPFIWQAALAPLVNDVTYRPLNLPFPMVWQMAGIVLASIVIGMVFRLDRFAGVEDEEAAFLAATVAQNGSHP</sequence>
<evidence type="ECO:0000256" key="1">
    <source>
        <dbReference type="SAM" id="Phobius"/>
    </source>
</evidence>
<evidence type="ECO:0008006" key="4">
    <source>
        <dbReference type="Google" id="ProtNLM"/>
    </source>
</evidence>
<gene>
    <name evidence="2" type="ORF">LMG26858_02959</name>
</gene>
<evidence type="ECO:0000313" key="3">
    <source>
        <dbReference type="Proteomes" id="UP000494117"/>
    </source>
</evidence>
<feature type="transmembrane region" description="Helical" evidence="1">
    <location>
        <begin position="18"/>
        <end position="35"/>
    </location>
</feature>
<organism evidence="2 3">
    <name type="scientific">Achromobacter anxifer</name>
    <dbReference type="NCBI Taxonomy" id="1287737"/>
    <lineage>
        <taxon>Bacteria</taxon>
        <taxon>Pseudomonadati</taxon>
        <taxon>Pseudomonadota</taxon>
        <taxon>Betaproteobacteria</taxon>
        <taxon>Burkholderiales</taxon>
        <taxon>Alcaligenaceae</taxon>
        <taxon>Achromobacter</taxon>
    </lineage>
</organism>
<dbReference type="Proteomes" id="UP000494117">
    <property type="component" value="Unassembled WGS sequence"/>
</dbReference>
<dbReference type="Pfam" id="PF11755">
    <property type="entry name" value="DUF3311"/>
    <property type="match status" value="1"/>
</dbReference>